<dbReference type="PANTHER" id="PTHR43464:SF58">
    <property type="entry name" value="BLR7975 PROTEIN"/>
    <property type="match status" value="1"/>
</dbReference>
<dbReference type="PANTHER" id="PTHR43464">
    <property type="entry name" value="METHYLTRANSFERASE"/>
    <property type="match status" value="1"/>
</dbReference>
<dbReference type="Pfam" id="PF08242">
    <property type="entry name" value="Methyltransf_12"/>
    <property type="match status" value="1"/>
</dbReference>
<dbReference type="EMBL" id="FBWH01000037">
    <property type="protein sequence ID" value="CUX50435.1"/>
    <property type="molecule type" value="Genomic_DNA"/>
</dbReference>
<organism evidence="2 3">
    <name type="scientific">Agrobacterium genomosp. 13 str. CFBP 6927</name>
    <dbReference type="NCBI Taxonomy" id="1183428"/>
    <lineage>
        <taxon>Bacteria</taxon>
        <taxon>Pseudomonadati</taxon>
        <taxon>Pseudomonadota</taxon>
        <taxon>Alphaproteobacteria</taxon>
        <taxon>Hyphomicrobiales</taxon>
        <taxon>Rhizobiaceae</taxon>
        <taxon>Rhizobium/Agrobacterium group</taxon>
        <taxon>Agrobacterium</taxon>
        <taxon>Agrobacterium tumefaciens complex</taxon>
    </lineage>
</organism>
<reference evidence="2 3" key="1">
    <citation type="submission" date="2016-01" db="EMBL/GenBank/DDBJ databases">
        <authorList>
            <person name="Regsiter A."/>
            <person name="william w."/>
        </authorList>
    </citation>
    <scope>NUCLEOTIDE SEQUENCE [LARGE SCALE GENOMIC DNA]</scope>
    <source>
        <strain evidence="2 3">CFBP 6927</strain>
    </source>
</reference>
<evidence type="ECO:0000313" key="3">
    <source>
        <dbReference type="Proteomes" id="UP000191812"/>
    </source>
</evidence>
<evidence type="ECO:0000313" key="2">
    <source>
        <dbReference type="EMBL" id="CUX50435.1"/>
    </source>
</evidence>
<dbReference type="SUPFAM" id="SSF53335">
    <property type="entry name" value="S-adenosyl-L-methionine-dependent methyltransferases"/>
    <property type="match status" value="1"/>
</dbReference>
<evidence type="ECO:0000259" key="1">
    <source>
        <dbReference type="Pfam" id="PF08242"/>
    </source>
</evidence>
<proteinExistence type="predicted"/>
<keyword evidence="3" id="KW-1185">Reference proteome</keyword>
<dbReference type="CDD" id="cd02440">
    <property type="entry name" value="AdoMet_MTases"/>
    <property type="match status" value="1"/>
</dbReference>
<feature type="domain" description="Methyltransferase type 12" evidence="1">
    <location>
        <begin position="44"/>
        <end position="138"/>
    </location>
</feature>
<protein>
    <recommendedName>
        <fullName evidence="1">Methyltransferase type 12 domain-containing protein</fullName>
    </recommendedName>
</protein>
<accession>A0ABP2BNU9</accession>
<dbReference type="InterPro" id="IPR029063">
    <property type="entry name" value="SAM-dependent_MTases_sf"/>
</dbReference>
<name>A0ABP2BNU9_9HYPH</name>
<sequence length="228" mass="25048">MTDFKGRQVGYIEGATRQVPGLESLHRMTSMLLGEKAPDKGRILVVGAGGGLELKALAKANKGWIFDGVDPSPDMLALARETTTDYAARINLHEGDISAAPDEPFDGAACLLVFHHLRLEERIKTLNGVRQRLRPGAPFVLAHVSFPQNEPERSIWIDRHISYGAIDGTDPAKLQDGRAAMRERLSILHPEKEEALLRDSGFDGITNFYTAFSFRGWVAYAGPNKPGD</sequence>
<gene>
    <name evidence="2" type="ORF">AGR13a_Lc110193</name>
</gene>
<comment type="caution">
    <text evidence="2">The sequence shown here is derived from an EMBL/GenBank/DDBJ whole genome shotgun (WGS) entry which is preliminary data.</text>
</comment>
<dbReference type="Gene3D" id="3.40.50.150">
    <property type="entry name" value="Vaccinia Virus protein VP39"/>
    <property type="match status" value="1"/>
</dbReference>
<dbReference type="InterPro" id="IPR013217">
    <property type="entry name" value="Methyltransf_12"/>
</dbReference>
<dbReference type="Proteomes" id="UP000191812">
    <property type="component" value="Unassembled WGS sequence"/>
</dbReference>